<protein>
    <submittedName>
        <fullName evidence="1">Uncharacterized protein</fullName>
    </submittedName>
</protein>
<evidence type="ECO:0000313" key="1">
    <source>
        <dbReference type="EMBL" id="RKF72710.1"/>
    </source>
</evidence>
<dbReference type="EMBL" id="MCBS01024724">
    <property type="protein sequence ID" value="RKF72710.1"/>
    <property type="molecule type" value="Genomic_DNA"/>
</dbReference>
<accession>A0A420IDV2</accession>
<comment type="caution">
    <text evidence="1">The sequence shown here is derived from an EMBL/GenBank/DDBJ whole genome shotgun (WGS) entry which is preliminary data.</text>
</comment>
<dbReference type="Proteomes" id="UP000285326">
    <property type="component" value="Unassembled WGS sequence"/>
</dbReference>
<reference evidence="1 2" key="1">
    <citation type="journal article" date="2018" name="BMC Genomics">
        <title>Comparative genome analyses reveal sequence features reflecting distinct modes of host-adaptation between dicot and monocot powdery mildew.</title>
        <authorList>
            <person name="Wu Y."/>
            <person name="Ma X."/>
            <person name="Pan Z."/>
            <person name="Kale S.D."/>
            <person name="Song Y."/>
            <person name="King H."/>
            <person name="Zhang Q."/>
            <person name="Presley C."/>
            <person name="Deng X."/>
            <person name="Wei C.I."/>
            <person name="Xiao S."/>
        </authorList>
    </citation>
    <scope>NUCLEOTIDE SEQUENCE [LARGE SCALE GENOMIC DNA]</scope>
    <source>
        <strain evidence="1">UMSG1</strain>
    </source>
</reference>
<gene>
    <name evidence="1" type="ORF">GcM1_247173</name>
</gene>
<proteinExistence type="predicted"/>
<name>A0A420IDV2_9PEZI</name>
<dbReference type="AlphaFoldDB" id="A0A420IDV2"/>
<evidence type="ECO:0000313" key="2">
    <source>
        <dbReference type="Proteomes" id="UP000285326"/>
    </source>
</evidence>
<sequence>MLVGPYSTLDHLYIHGRLYILSAAIPYPRTESAPMVKSRFTSKFLISILFWINIQRDSLLADISAVCFEEQTVQNQLSQSIS</sequence>
<organism evidence="1 2">
    <name type="scientific">Golovinomyces cichoracearum</name>
    <dbReference type="NCBI Taxonomy" id="62708"/>
    <lineage>
        <taxon>Eukaryota</taxon>
        <taxon>Fungi</taxon>
        <taxon>Dikarya</taxon>
        <taxon>Ascomycota</taxon>
        <taxon>Pezizomycotina</taxon>
        <taxon>Leotiomycetes</taxon>
        <taxon>Erysiphales</taxon>
        <taxon>Erysiphaceae</taxon>
        <taxon>Golovinomyces</taxon>
    </lineage>
</organism>